<organism evidence="10 11">
    <name type="scientific">Crenothrix polyspora</name>
    <dbReference type="NCBI Taxonomy" id="360316"/>
    <lineage>
        <taxon>Bacteria</taxon>
        <taxon>Pseudomonadati</taxon>
        <taxon>Pseudomonadota</taxon>
        <taxon>Gammaproteobacteria</taxon>
        <taxon>Methylococcales</taxon>
        <taxon>Crenotrichaceae</taxon>
        <taxon>Crenothrix</taxon>
    </lineage>
</organism>
<dbReference type="UniPathway" id="UPA00219"/>
<dbReference type="InterPro" id="IPR002477">
    <property type="entry name" value="Peptidoglycan-bd-like"/>
</dbReference>
<dbReference type="PANTHER" id="PTHR41533">
    <property type="entry name" value="L,D-TRANSPEPTIDASE HI_1667-RELATED"/>
    <property type="match status" value="1"/>
</dbReference>
<dbReference type="GO" id="GO:0071555">
    <property type="term" value="P:cell wall organization"/>
    <property type="evidence" value="ECO:0007669"/>
    <property type="project" value="UniProtKB-UniRule"/>
</dbReference>
<evidence type="ECO:0000256" key="7">
    <source>
        <dbReference type="PROSITE-ProRule" id="PRU01373"/>
    </source>
</evidence>
<dbReference type="Pfam" id="PF20142">
    <property type="entry name" value="Scaffold"/>
    <property type="match status" value="1"/>
</dbReference>
<dbReference type="InterPro" id="IPR052905">
    <property type="entry name" value="LD-transpeptidase_YkuD-like"/>
</dbReference>
<dbReference type="PROSITE" id="PS52029">
    <property type="entry name" value="LD_TPASE"/>
    <property type="match status" value="1"/>
</dbReference>
<dbReference type="SUPFAM" id="SSF47090">
    <property type="entry name" value="PGBD-like"/>
    <property type="match status" value="1"/>
</dbReference>
<evidence type="ECO:0000256" key="6">
    <source>
        <dbReference type="ARBA" id="ARBA00023316"/>
    </source>
</evidence>
<dbReference type="GO" id="GO:0009252">
    <property type="term" value="P:peptidoglycan biosynthetic process"/>
    <property type="evidence" value="ECO:0007669"/>
    <property type="project" value="UniProtKB-UniPathway"/>
</dbReference>
<dbReference type="GO" id="GO:0016740">
    <property type="term" value="F:transferase activity"/>
    <property type="evidence" value="ECO:0007669"/>
    <property type="project" value="UniProtKB-KW"/>
</dbReference>
<evidence type="ECO:0000313" key="10">
    <source>
        <dbReference type="EMBL" id="SJM91941.1"/>
    </source>
</evidence>
<keyword evidence="6 7" id="KW-0961">Cell wall biogenesis/degradation</keyword>
<dbReference type="SUPFAM" id="SSF141523">
    <property type="entry name" value="L,D-transpeptidase catalytic domain-like"/>
    <property type="match status" value="1"/>
</dbReference>
<evidence type="ECO:0000256" key="8">
    <source>
        <dbReference type="SAM" id="SignalP"/>
    </source>
</evidence>
<dbReference type="InterPro" id="IPR045380">
    <property type="entry name" value="LD_TPept_scaffold_dom"/>
</dbReference>
<evidence type="ECO:0000256" key="4">
    <source>
        <dbReference type="ARBA" id="ARBA00022960"/>
    </source>
</evidence>
<dbReference type="PANTHER" id="PTHR41533:SF2">
    <property type="entry name" value="BLR7131 PROTEIN"/>
    <property type="match status" value="1"/>
</dbReference>
<dbReference type="CDD" id="cd16913">
    <property type="entry name" value="YkuD_like"/>
    <property type="match status" value="1"/>
</dbReference>
<feature type="signal peptide" evidence="8">
    <location>
        <begin position="1"/>
        <end position="27"/>
    </location>
</feature>
<accession>A0A1R4H7D7</accession>
<dbReference type="EMBL" id="FUKI01000096">
    <property type="protein sequence ID" value="SJM91941.1"/>
    <property type="molecule type" value="Genomic_DNA"/>
</dbReference>
<sequence length="604" mass="67624">MKIDIKYCTQQLLIVYLLSLPVSPLQAAEQALQETGISKEINTIIAAEQNPYLIRSSFPNRAQDLAALYALAGNQLLWLGTANSEKNINDALTLLANATLYGLNPAHYDVALLQQKLNDALKLNADAYLQQALYDTALSLSVLRFAHDLHYGTVDAKVLNFNLKRRPKKILDLPALIKNSLDLATLAQLPSQVEPKLKQYANLKHALSTYTALASAVTPVKFLVKKNLRIDDEYPQLAELQAFLIALGDLTEDTTTPTAALNTPVSLRYTVKVADAIKKFQYRNGLVTSGILDKNTINALNIPITQRLEQIKLAMERLRWLPEFDAGQAVIVNIPAFQLWAFDDIEAEHSTVLNINVVVGKSLKNQTPVLMADMKFVNFMPYWNVPESILKDEILPKLVNGKSFLAKQNMEIVSNYGNPAKPVPLTKLALDKLNRGVFRVRQRPGKSNALGKVKFIFPNKADVYLHDTPSKALFKKTRRDFSHGCVRVETPEKLAEFVFKNQKGWDKTAIKKAMQHTEMQEVILDKPIPVLLYYSTAFFDSADNLMFYPDIYDKDAPLLTALAKPEDLSDLVIFTPPKKIPETVILDAPTAIETIDTRPAELMQ</sequence>
<dbReference type="InterPro" id="IPR038063">
    <property type="entry name" value="Transpep_catalytic_dom"/>
</dbReference>
<dbReference type="Gene3D" id="1.10.101.10">
    <property type="entry name" value="PGBD-like superfamily/PGBD"/>
    <property type="match status" value="1"/>
</dbReference>
<dbReference type="Gene3D" id="2.40.440.10">
    <property type="entry name" value="L,D-transpeptidase catalytic domain-like"/>
    <property type="match status" value="1"/>
</dbReference>
<keyword evidence="4 7" id="KW-0133">Cell shape</keyword>
<feature type="active site" description="Nucleophile" evidence="7">
    <location>
        <position position="485"/>
    </location>
</feature>
<evidence type="ECO:0000256" key="5">
    <source>
        <dbReference type="ARBA" id="ARBA00022984"/>
    </source>
</evidence>
<protein>
    <submittedName>
        <fullName evidence="10">ErfK/YbiS/YcfS/YnhG family protein</fullName>
    </submittedName>
</protein>
<keyword evidence="8" id="KW-0732">Signal</keyword>
<dbReference type="Pfam" id="PF01471">
    <property type="entry name" value="PG_binding_1"/>
    <property type="match status" value="1"/>
</dbReference>
<dbReference type="AlphaFoldDB" id="A0A1R4H7D7"/>
<reference evidence="11" key="1">
    <citation type="submission" date="2017-02" db="EMBL/GenBank/DDBJ databases">
        <authorList>
            <person name="Daims H."/>
        </authorList>
    </citation>
    <scope>NUCLEOTIDE SEQUENCE [LARGE SCALE GENOMIC DNA]</scope>
</reference>
<evidence type="ECO:0000256" key="1">
    <source>
        <dbReference type="ARBA" id="ARBA00004752"/>
    </source>
</evidence>
<feature type="active site" description="Proton donor/acceptor" evidence="7">
    <location>
        <position position="466"/>
    </location>
</feature>
<keyword evidence="5 7" id="KW-0573">Peptidoglycan synthesis</keyword>
<dbReference type="GO" id="GO:0008360">
    <property type="term" value="P:regulation of cell shape"/>
    <property type="evidence" value="ECO:0007669"/>
    <property type="project" value="UniProtKB-UniRule"/>
</dbReference>
<dbReference type="Proteomes" id="UP000195667">
    <property type="component" value="Unassembled WGS sequence"/>
</dbReference>
<name>A0A1R4H7D7_9GAMM</name>
<comment type="pathway">
    <text evidence="1 7">Cell wall biogenesis; peptidoglycan biosynthesis.</text>
</comment>
<feature type="domain" description="L,D-TPase catalytic" evidence="9">
    <location>
        <begin position="328"/>
        <end position="513"/>
    </location>
</feature>
<dbReference type="Pfam" id="PF03734">
    <property type="entry name" value="YkuD"/>
    <property type="match status" value="1"/>
</dbReference>
<feature type="chain" id="PRO_5013068573" evidence="8">
    <location>
        <begin position="28"/>
        <end position="604"/>
    </location>
</feature>
<dbReference type="InterPro" id="IPR036366">
    <property type="entry name" value="PGBDSf"/>
</dbReference>
<dbReference type="InterPro" id="IPR005490">
    <property type="entry name" value="LD_TPept_cat_dom"/>
</dbReference>
<dbReference type="GO" id="GO:0004180">
    <property type="term" value="F:carboxypeptidase activity"/>
    <property type="evidence" value="ECO:0007669"/>
    <property type="project" value="UniProtKB-ARBA"/>
</dbReference>
<comment type="similarity">
    <text evidence="2">Belongs to the YkuD family.</text>
</comment>
<evidence type="ECO:0000256" key="2">
    <source>
        <dbReference type="ARBA" id="ARBA00005992"/>
    </source>
</evidence>
<proteinExistence type="inferred from homology"/>
<keyword evidence="11" id="KW-1185">Reference proteome</keyword>
<evidence type="ECO:0000259" key="9">
    <source>
        <dbReference type="PROSITE" id="PS52029"/>
    </source>
</evidence>
<evidence type="ECO:0000313" key="11">
    <source>
        <dbReference type="Proteomes" id="UP000195667"/>
    </source>
</evidence>
<keyword evidence="3" id="KW-0808">Transferase</keyword>
<evidence type="ECO:0000256" key="3">
    <source>
        <dbReference type="ARBA" id="ARBA00022679"/>
    </source>
</evidence>
<gene>
    <name evidence="10" type="ORF">CRENPOLYSF1_220072</name>
</gene>
<dbReference type="RefSeq" id="WP_245807928.1">
    <property type="nucleotide sequence ID" value="NZ_FUKI01000096.1"/>
</dbReference>
<dbReference type="InterPro" id="IPR036365">
    <property type="entry name" value="PGBD-like_sf"/>
</dbReference>